<dbReference type="InterPro" id="IPR001223">
    <property type="entry name" value="Glyco_hydro18_cat"/>
</dbReference>
<evidence type="ECO:0000256" key="1">
    <source>
        <dbReference type="ARBA" id="ARBA00000822"/>
    </source>
</evidence>
<sequence>MKISLYTKLIVLFLIGGMGLYYYQIASAEERPVTAVYVEAWRDPDDVKLDEKNVDIALLAFAKIDGTDIVFDKDKGTDELIRANIKKMTEANKRTKFVLAVGGYGVDGFSDATLDGNRYLFTENIMNTVKELDLDGVDIDWEYPAHDAWGTQKSRPEDTKNFTSLMRELREKLNMLPHQNRGYLLTFAAGAQDWYFDLVELDEVMKYADYVNVMSYDLTGKWSPMTGYNANLYIDKHNHSEHSVDQVIQGFLKHGVESKKILLGVPSYSYAWKDVKMKDGNPFSPGKPVDIDKVDLTYKEIEAKYLNKKGFKRYFDDKAKAAFLYDGNMFISYEDKEALKAKVDYIRNHELGGVMVWEYHKDAEDGIISYLSKQIIGDQEAE</sequence>
<name>A0A1X7JMT5_9BACL</name>
<dbReference type="EMBL" id="FXAZ01000001">
    <property type="protein sequence ID" value="SMG29298.1"/>
    <property type="molecule type" value="Genomic_DNA"/>
</dbReference>
<evidence type="ECO:0000259" key="9">
    <source>
        <dbReference type="PROSITE" id="PS51910"/>
    </source>
</evidence>
<dbReference type="InterPro" id="IPR050314">
    <property type="entry name" value="Glycosyl_Hydrlase_18"/>
</dbReference>
<keyword evidence="8" id="KW-1133">Transmembrane helix</keyword>
<keyword evidence="3 6" id="KW-0378">Hydrolase</keyword>
<keyword evidence="8" id="KW-0812">Transmembrane</keyword>
<evidence type="ECO:0000313" key="10">
    <source>
        <dbReference type="EMBL" id="SMG29298.1"/>
    </source>
</evidence>
<keyword evidence="4" id="KW-0146">Chitin degradation</keyword>
<dbReference type="SUPFAM" id="SSF51445">
    <property type="entry name" value="(Trans)glycosidases"/>
    <property type="match status" value="1"/>
</dbReference>
<dbReference type="PANTHER" id="PTHR11177:SF317">
    <property type="entry name" value="CHITINASE 12-RELATED"/>
    <property type="match status" value="1"/>
</dbReference>
<dbReference type="SMART" id="SM00636">
    <property type="entry name" value="Glyco_18"/>
    <property type="match status" value="1"/>
</dbReference>
<evidence type="ECO:0000256" key="2">
    <source>
        <dbReference type="ARBA" id="ARBA00012729"/>
    </source>
</evidence>
<accession>A0A1X7JMT5</accession>
<dbReference type="SUPFAM" id="SSF54556">
    <property type="entry name" value="Chitinase insertion domain"/>
    <property type="match status" value="1"/>
</dbReference>
<proteinExistence type="inferred from homology"/>
<feature type="transmembrane region" description="Helical" evidence="8">
    <location>
        <begin position="5"/>
        <end position="23"/>
    </location>
</feature>
<dbReference type="PROSITE" id="PS51910">
    <property type="entry name" value="GH18_2"/>
    <property type="match status" value="1"/>
</dbReference>
<evidence type="ECO:0000256" key="4">
    <source>
        <dbReference type="ARBA" id="ARBA00023024"/>
    </source>
</evidence>
<evidence type="ECO:0000256" key="6">
    <source>
        <dbReference type="RuleBase" id="RU000489"/>
    </source>
</evidence>
<keyword evidence="5 6" id="KW-0326">Glycosidase</keyword>
<protein>
    <recommendedName>
        <fullName evidence="2">chitinase</fullName>
        <ecNumber evidence="2">3.2.1.14</ecNumber>
    </recommendedName>
</protein>
<dbReference type="GO" id="GO:0006032">
    <property type="term" value="P:chitin catabolic process"/>
    <property type="evidence" value="ECO:0007669"/>
    <property type="project" value="UniProtKB-KW"/>
</dbReference>
<dbReference type="PANTHER" id="PTHR11177">
    <property type="entry name" value="CHITINASE"/>
    <property type="match status" value="1"/>
</dbReference>
<keyword evidence="4" id="KW-0624">Polysaccharide degradation</keyword>
<dbReference type="OrthoDB" id="9775889at2"/>
<dbReference type="STRING" id="1852522.SAMN06295960_1758"/>
<dbReference type="Gene3D" id="3.20.20.80">
    <property type="entry name" value="Glycosidases"/>
    <property type="match status" value="1"/>
</dbReference>
<comment type="similarity">
    <text evidence="7">Belongs to the glycosyl hydrolase 18 family.</text>
</comment>
<dbReference type="InterPro" id="IPR001579">
    <property type="entry name" value="Glyco_hydro_18_chit_AS"/>
</dbReference>
<dbReference type="InterPro" id="IPR029070">
    <property type="entry name" value="Chitinase_insertion_sf"/>
</dbReference>
<dbReference type="Proteomes" id="UP000193834">
    <property type="component" value="Unassembled WGS sequence"/>
</dbReference>
<comment type="catalytic activity">
    <reaction evidence="1">
        <text>Random endo-hydrolysis of N-acetyl-beta-D-glucosaminide (1-&gt;4)-beta-linkages in chitin and chitodextrins.</text>
        <dbReference type="EC" id="3.2.1.14"/>
    </reaction>
</comment>
<dbReference type="GO" id="GO:0008061">
    <property type="term" value="F:chitin binding"/>
    <property type="evidence" value="ECO:0007669"/>
    <property type="project" value="InterPro"/>
</dbReference>
<dbReference type="InterPro" id="IPR017853">
    <property type="entry name" value="GH"/>
</dbReference>
<dbReference type="RefSeq" id="WP_085493862.1">
    <property type="nucleotide sequence ID" value="NZ_FXAZ01000001.1"/>
</dbReference>
<dbReference type="AlphaFoldDB" id="A0A1X7JMT5"/>
<dbReference type="EC" id="3.2.1.14" evidence="2"/>
<feature type="domain" description="GH18" evidence="9">
    <location>
        <begin position="32"/>
        <end position="382"/>
    </location>
</feature>
<keyword evidence="11" id="KW-1185">Reference proteome</keyword>
<keyword evidence="8" id="KW-0472">Membrane</keyword>
<reference evidence="10 11" key="1">
    <citation type="submission" date="2017-04" db="EMBL/GenBank/DDBJ databases">
        <authorList>
            <person name="Afonso C.L."/>
            <person name="Miller P.J."/>
            <person name="Scott M.A."/>
            <person name="Spackman E."/>
            <person name="Goraichik I."/>
            <person name="Dimitrov K.M."/>
            <person name="Suarez D.L."/>
            <person name="Swayne D.E."/>
        </authorList>
    </citation>
    <scope>NUCLEOTIDE SEQUENCE [LARGE SCALE GENOMIC DNA]</scope>
    <source>
        <strain evidence="10 11">11</strain>
    </source>
</reference>
<dbReference type="InterPro" id="IPR011583">
    <property type="entry name" value="Chitinase_II/V-like_cat"/>
</dbReference>
<dbReference type="GO" id="GO:0005975">
    <property type="term" value="P:carbohydrate metabolic process"/>
    <property type="evidence" value="ECO:0007669"/>
    <property type="project" value="InterPro"/>
</dbReference>
<dbReference type="PROSITE" id="PS01095">
    <property type="entry name" value="GH18_1"/>
    <property type="match status" value="1"/>
</dbReference>
<evidence type="ECO:0000256" key="8">
    <source>
        <dbReference type="SAM" id="Phobius"/>
    </source>
</evidence>
<evidence type="ECO:0000256" key="5">
    <source>
        <dbReference type="ARBA" id="ARBA00023295"/>
    </source>
</evidence>
<evidence type="ECO:0000313" key="11">
    <source>
        <dbReference type="Proteomes" id="UP000193834"/>
    </source>
</evidence>
<evidence type="ECO:0000256" key="3">
    <source>
        <dbReference type="ARBA" id="ARBA00022801"/>
    </source>
</evidence>
<organism evidence="10 11">
    <name type="scientific">Paenibacillus aquistagni</name>
    <dbReference type="NCBI Taxonomy" id="1852522"/>
    <lineage>
        <taxon>Bacteria</taxon>
        <taxon>Bacillati</taxon>
        <taxon>Bacillota</taxon>
        <taxon>Bacilli</taxon>
        <taxon>Bacillales</taxon>
        <taxon>Paenibacillaceae</taxon>
        <taxon>Paenibacillus</taxon>
    </lineage>
</organism>
<dbReference type="Gene3D" id="3.10.50.10">
    <property type="match status" value="1"/>
</dbReference>
<keyword evidence="4" id="KW-0119">Carbohydrate metabolism</keyword>
<evidence type="ECO:0000256" key="7">
    <source>
        <dbReference type="RuleBase" id="RU004453"/>
    </source>
</evidence>
<dbReference type="Pfam" id="PF00704">
    <property type="entry name" value="Glyco_hydro_18"/>
    <property type="match status" value="1"/>
</dbReference>
<gene>
    <name evidence="10" type="ORF">SAMN06295960_1758</name>
</gene>
<dbReference type="GO" id="GO:0008843">
    <property type="term" value="F:endochitinase activity"/>
    <property type="evidence" value="ECO:0007669"/>
    <property type="project" value="UniProtKB-EC"/>
</dbReference>